<dbReference type="GO" id="GO:0000156">
    <property type="term" value="F:phosphorelay response regulator activity"/>
    <property type="evidence" value="ECO:0007669"/>
    <property type="project" value="InterPro"/>
</dbReference>
<dbReference type="EMBL" id="CP026604">
    <property type="protein sequence ID" value="AWB68617.1"/>
    <property type="molecule type" value="Genomic_DNA"/>
</dbReference>
<dbReference type="Gene3D" id="3.40.50.2300">
    <property type="match status" value="1"/>
</dbReference>
<keyword evidence="2 5" id="KW-0145">Chemotaxis</keyword>
<evidence type="ECO:0000259" key="8">
    <source>
        <dbReference type="PROSITE" id="PS50110"/>
    </source>
</evidence>
<feature type="active site" evidence="5 6">
    <location>
        <position position="168"/>
    </location>
</feature>
<keyword evidence="11" id="KW-1185">Reference proteome</keyword>
<evidence type="ECO:0000259" key="9">
    <source>
        <dbReference type="PROSITE" id="PS50122"/>
    </source>
</evidence>
<dbReference type="GO" id="GO:0008984">
    <property type="term" value="F:protein-glutamate methylesterase activity"/>
    <property type="evidence" value="ECO:0007669"/>
    <property type="project" value="UniProtKB-UniRule"/>
</dbReference>
<accession>A0A2S0VWM1</accession>
<comment type="catalytic activity">
    <reaction evidence="4 5">
        <text>[protein]-L-glutamate 5-O-methyl ester + H2O = L-glutamyl-[protein] + methanol + H(+)</text>
        <dbReference type="Rhea" id="RHEA:23236"/>
        <dbReference type="Rhea" id="RHEA-COMP:10208"/>
        <dbReference type="Rhea" id="RHEA-COMP:10311"/>
        <dbReference type="ChEBI" id="CHEBI:15377"/>
        <dbReference type="ChEBI" id="CHEBI:15378"/>
        <dbReference type="ChEBI" id="CHEBI:17790"/>
        <dbReference type="ChEBI" id="CHEBI:29973"/>
        <dbReference type="ChEBI" id="CHEBI:82795"/>
        <dbReference type="EC" id="3.1.1.61"/>
    </reaction>
</comment>
<dbReference type="InterPro" id="IPR035909">
    <property type="entry name" value="CheB_C"/>
</dbReference>
<dbReference type="PANTHER" id="PTHR42872:SF6">
    <property type="entry name" value="PROTEIN-GLUTAMATE METHYLESTERASE_PROTEIN-GLUTAMINE GLUTAMINASE"/>
    <property type="match status" value="1"/>
</dbReference>
<dbReference type="EC" id="3.1.1.61" evidence="5"/>
<evidence type="ECO:0000256" key="6">
    <source>
        <dbReference type="PROSITE-ProRule" id="PRU00050"/>
    </source>
</evidence>
<dbReference type="GO" id="GO:0005737">
    <property type="term" value="C:cytoplasm"/>
    <property type="evidence" value="ECO:0007669"/>
    <property type="project" value="UniProtKB-SubCell"/>
</dbReference>
<dbReference type="KEGG" id="cate:C2869_20430"/>
<sequence length="347" mass="36976">MAIKVLVIDDSPLIRGLLTEILNAAPDIKVVGTAEDPFDAREKIKQLNPDVLSLDVEMPRMDGISFLKNLMRLRPMPVVMVSTLTAEGAPATLQALELGAIDYVSKPKNNVAEALTEYQDELHNKIRTAALAKVRASTELQASVAKGSILNAERMVFKPQHILAIGASTGGTEAIKEVVLQLPAHCPPTVVTQHIPPMFSTSFAARLNAAAKVTVYEATSGQKLEPGNVYIAPGDDHLTIRRTAQGYICQLDHDAPVNRHRPAVDKLFDSVAEVTKGKATGIILTGMGADGAKGLLNMRNAGCHTIAQDEASSVVWGMPGAAVELGAAETILPLYKIAKQALISATK</sequence>
<evidence type="ECO:0000256" key="7">
    <source>
        <dbReference type="PROSITE-ProRule" id="PRU00169"/>
    </source>
</evidence>
<dbReference type="InterPro" id="IPR008248">
    <property type="entry name" value="CheB-like"/>
</dbReference>
<comment type="PTM">
    <text evidence="5">Phosphorylated by CheA. Phosphorylation of the N-terminal regulatory domain activates the methylesterase activity.</text>
</comment>
<feature type="modified residue" description="4-aspartylphosphate" evidence="5 7">
    <location>
        <position position="55"/>
    </location>
</feature>
<feature type="active site" evidence="5 6">
    <location>
        <position position="194"/>
    </location>
</feature>
<organism evidence="10 11">
    <name type="scientific">Saccharobesus litoralis</name>
    <dbReference type="NCBI Taxonomy" id="2172099"/>
    <lineage>
        <taxon>Bacteria</taxon>
        <taxon>Pseudomonadati</taxon>
        <taxon>Pseudomonadota</taxon>
        <taxon>Gammaproteobacteria</taxon>
        <taxon>Alteromonadales</taxon>
        <taxon>Alteromonadaceae</taxon>
        <taxon>Saccharobesus</taxon>
    </lineage>
</organism>
<dbReference type="PIRSF" id="PIRSF000876">
    <property type="entry name" value="RR_chemtxs_CheB"/>
    <property type="match status" value="1"/>
</dbReference>
<dbReference type="SUPFAM" id="SSF52172">
    <property type="entry name" value="CheY-like"/>
    <property type="match status" value="1"/>
</dbReference>
<dbReference type="Pfam" id="PF00072">
    <property type="entry name" value="Response_reg"/>
    <property type="match status" value="1"/>
</dbReference>
<name>A0A2S0VWM1_9ALTE</name>
<dbReference type="SMART" id="SM00448">
    <property type="entry name" value="REC"/>
    <property type="match status" value="1"/>
</dbReference>
<dbReference type="OrthoDB" id="9793421at2"/>
<dbReference type="NCBIfam" id="NF009206">
    <property type="entry name" value="PRK12555.1"/>
    <property type="match status" value="1"/>
</dbReference>
<evidence type="ECO:0000256" key="1">
    <source>
        <dbReference type="ARBA" id="ARBA00022490"/>
    </source>
</evidence>
<dbReference type="Gene3D" id="3.40.50.180">
    <property type="entry name" value="Methylesterase CheB, C-terminal domain"/>
    <property type="match status" value="1"/>
</dbReference>
<comment type="subcellular location">
    <subcellularLocation>
        <location evidence="5">Cytoplasm</location>
    </subcellularLocation>
</comment>
<comment type="function">
    <text evidence="5">Involved in chemotaxis. Part of a chemotaxis signal transduction system that modulates chemotaxis in response to various stimuli. Catalyzes the demethylation of specific methylglutamate residues introduced into the chemoreceptors (methyl-accepting chemotaxis proteins or MCP) by CheR. Also mediates the irreversible deamidation of specific glutamine residues to glutamic acid.</text>
</comment>
<dbReference type="NCBIfam" id="NF001965">
    <property type="entry name" value="PRK00742.1"/>
    <property type="match status" value="1"/>
</dbReference>
<dbReference type="PROSITE" id="PS50122">
    <property type="entry name" value="CHEB"/>
    <property type="match status" value="1"/>
</dbReference>
<dbReference type="InterPro" id="IPR000673">
    <property type="entry name" value="Sig_transdc_resp-reg_Me-estase"/>
</dbReference>
<comment type="domain">
    <text evidence="5">Contains a C-terminal catalytic domain, and an N-terminal region which modulates catalytic activity.</text>
</comment>
<dbReference type="CDD" id="cd16432">
    <property type="entry name" value="CheB_Rec"/>
    <property type="match status" value="1"/>
</dbReference>
<dbReference type="HAMAP" id="MF_00099">
    <property type="entry name" value="CheB_chemtxs"/>
    <property type="match status" value="1"/>
</dbReference>
<dbReference type="PANTHER" id="PTHR42872">
    <property type="entry name" value="PROTEIN-GLUTAMATE METHYLESTERASE/PROTEIN-GLUTAMINE GLUTAMINASE"/>
    <property type="match status" value="1"/>
</dbReference>
<dbReference type="PROSITE" id="PS50110">
    <property type="entry name" value="RESPONSE_REGULATORY"/>
    <property type="match status" value="1"/>
</dbReference>
<feature type="active site" evidence="5 6">
    <location>
        <position position="290"/>
    </location>
</feature>
<evidence type="ECO:0000313" key="11">
    <source>
        <dbReference type="Proteomes" id="UP000244441"/>
    </source>
</evidence>
<dbReference type="AlphaFoldDB" id="A0A2S0VWM1"/>
<dbReference type="InterPro" id="IPR001789">
    <property type="entry name" value="Sig_transdc_resp-reg_receiver"/>
</dbReference>
<comment type="catalytic activity">
    <reaction evidence="5">
        <text>L-glutaminyl-[protein] + H2O = L-glutamyl-[protein] + NH4(+)</text>
        <dbReference type="Rhea" id="RHEA:16441"/>
        <dbReference type="Rhea" id="RHEA-COMP:10207"/>
        <dbReference type="Rhea" id="RHEA-COMP:10208"/>
        <dbReference type="ChEBI" id="CHEBI:15377"/>
        <dbReference type="ChEBI" id="CHEBI:28938"/>
        <dbReference type="ChEBI" id="CHEBI:29973"/>
        <dbReference type="ChEBI" id="CHEBI:30011"/>
        <dbReference type="EC" id="3.5.1.44"/>
    </reaction>
</comment>
<dbReference type="CDD" id="cd17541">
    <property type="entry name" value="REC_CheB-like"/>
    <property type="match status" value="1"/>
</dbReference>
<feature type="domain" description="CheB-type methylesterase" evidence="9">
    <location>
        <begin position="156"/>
        <end position="347"/>
    </location>
</feature>
<evidence type="ECO:0000256" key="2">
    <source>
        <dbReference type="ARBA" id="ARBA00022500"/>
    </source>
</evidence>
<dbReference type="EC" id="3.5.1.44" evidence="5"/>
<proteinExistence type="inferred from homology"/>
<evidence type="ECO:0000313" key="10">
    <source>
        <dbReference type="EMBL" id="AWB68617.1"/>
    </source>
</evidence>
<dbReference type="SUPFAM" id="SSF52738">
    <property type="entry name" value="Methylesterase CheB, C-terminal domain"/>
    <property type="match status" value="1"/>
</dbReference>
<keyword evidence="3 5" id="KW-0378">Hydrolase</keyword>
<dbReference type="Pfam" id="PF01339">
    <property type="entry name" value="CheB_methylest"/>
    <property type="match status" value="1"/>
</dbReference>
<feature type="domain" description="Response regulatory" evidence="8">
    <location>
        <begin position="4"/>
        <end position="121"/>
    </location>
</feature>
<protein>
    <recommendedName>
        <fullName evidence="5">Protein-glutamate methylesterase/protein-glutamine glutaminase</fullName>
        <ecNumber evidence="5">3.1.1.61</ecNumber>
        <ecNumber evidence="5">3.5.1.44</ecNumber>
    </recommendedName>
</protein>
<comment type="similarity">
    <text evidence="5">Belongs to the CheB family.</text>
</comment>
<evidence type="ECO:0000256" key="3">
    <source>
        <dbReference type="ARBA" id="ARBA00022801"/>
    </source>
</evidence>
<dbReference type="InterPro" id="IPR011006">
    <property type="entry name" value="CheY-like_superfamily"/>
</dbReference>
<reference evidence="10 11" key="1">
    <citation type="submission" date="2018-01" db="EMBL/GenBank/DDBJ databases">
        <title>Genome sequence of a Cantenovulum-like bacteria.</title>
        <authorList>
            <person name="Tan W.R."/>
            <person name="Lau N.-S."/>
            <person name="Go F."/>
            <person name="Amirul A.-A.A."/>
        </authorList>
    </citation>
    <scope>NUCLEOTIDE SEQUENCE [LARGE SCALE GENOMIC DNA]</scope>
    <source>
        <strain evidence="10 11">CCB-QB4</strain>
    </source>
</reference>
<evidence type="ECO:0000256" key="5">
    <source>
        <dbReference type="HAMAP-Rule" id="MF_00099"/>
    </source>
</evidence>
<gene>
    <name evidence="5" type="primary">cheB</name>
    <name evidence="10" type="ORF">C2869_20430</name>
</gene>
<keyword evidence="5 7" id="KW-0597">Phosphoprotein</keyword>
<dbReference type="Proteomes" id="UP000244441">
    <property type="component" value="Chromosome"/>
</dbReference>
<evidence type="ECO:0000256" key="4">
    <source>
        <dbReference type="ARBA" id="ARBA00048267"/>
    </source>
</evidence>
<dbReference type="GO" id="GO:0050568">
    <property type="term" value="F:protein-glutamine glutaminase activity"/>
    <property type="evidence" value="ECO:0007669"/>
    <property type="project" value="UniProtKB-UniRule"/>
</dbReference>
<dbReference type="GO" id="GO:0006935">
    <property type="term" value="P:chemotaxis"/>
    <property type="evidence" value="ECO:0007669"/>
    <property type="project" value="UniProtKB-UniRule"/>
</dbReference>
<keyword evidence="1 5" id="KW-0963">Cytoplasm</keyword>
<dbReference type="RefSeq" id="WP_108604669.1">
    <property type="nucleotide sequence ID" value="NZ_CP026604.1"/>
</dbReference>